<name>A0A9Q5HTD1_SANBA</name>
<protein>
    <submittedName>
        <fullName evidence="1">Uncharacterized protein</fullName>
    </submittedName>
</protein>
<keyword evidence="2" id="KW-1185">Reference proteome</keyword>
<reference evidence="1" key="1">
    <citation type="submission" date="2016-06" db="EMBL/GenBank/DDBJ databases">
        <title>Draft Genome sequence of the fungus Inonotus baumii.</title>
        <authorList>
            <person name="Zhu H."/>
            <person name="Lin W."/>
        </authorList>
    </citation>
    <scope>NUCLEOTIDE SEQUENCE</scope>
    <source>
        <strain evidence="1">821</strain>
    </source>
</reference>
<organism evidence="1 2">
    <name type="scientific">Sanghuangporus baumii</name>
    <name type="common">Phellinus baumii</name>
    <dbReference type="NCBI Taxonomy" id="108892"/>
    <lineage>
        <taxon>Eukaryota</taxon>
        <taxon>Fungi</taxon>
        <taxon>Dikarya</taxon>
        <taxon>Basidiomycota</taxon>
        <taxon>Agaricomycotina</taxon>
        <taxon>Agaricomycetes</taxon>
        <taxon>Hymenochaetales</taxon>
        <taxon>Hymenochaetaceae</taxon>
        <taxon>Sanghuangporus</taxon>
    </lineage>
</organism>
<evidence type="ECO:0000313" key="1">
    <source>
        <dbReference type="EMBL" id="OCB85492.1"/>
    </source>
</evidence>
<evidence type="ECO:0000313" key="2">
    <source>
        <dbReference type="Proteomes" id="UP000757232"/>
    </source>
</evidence>
<dbReference type="AlphaFoldDB" id="A0A9Q5HTD1"/>
<dbReference type="Proteomes" id="UP000757232">
    <property type="component" value="Unassembled WGS sequence"/>
</dbReference>
<accession>A0A9Q5HTD1</accession>
<dbReference type="EMBL" id="LNZH02000209">
    <property type="protein sequence ID" value="OCB85492.1"/>
    <property type="molecule type" value="Genomic_DNA"/>
</dbReference>
<comment type="caution">
    <text evidence="1">The sequence shown here is derived from an EMBL/GenBank/DDBJ whole genome shotgun (WGS) entry which is preliminary data.</text>
</comment>
<sequence>MLRSQPWKTDVDPPSSRKLFELGFTMMLVSLALLDYRHQFRPYLPQQRLRVSKTYGKKRLLFQYFREIDLMLQG</sequence>
<gene>
    <name evidence="1" type="ORF">A7U60_g7502</name>
</gene>
<proteinExistence type="predicted"/>